<reference evidence="3 4" key="1">
    <citation type="journal article" date="2018" name="Genome Biol. Evol.">
        <title>Multiple Roots of Fruiting Body Formation in Amoebozoa.</title>
        <authorList>
            <person name="Hillmann F."/>
            <person name="Forbes G."/>
            <person name="Novohradska S."/>
            <person name="Ferling I."/>
            <person name="Riege K."/>
            <person name="Groth M."/>
            <person name="Westermann M."/>
            <person name="Marz M."/>
            <person name="Spaller T."/>
            <person name="Winckler T."/>
            <person name="Schaap P."/>
            <person name="Glockner G."/>
        </authorList>
    </citation>
    <scope>NUCLEOTIDE SEQUENCE [LARGE SCALE GENOMIC DNA]</scope>
    <source>
        <strain evidence="3 4">Jena</strain>
    </source>
</reference>
<dbReference type="SUPFAM" id="SSF52768">
    <property type="entry name" value="Arginase/deacetylase"/>
    <property type="match status" value="1"/>
</dbReference>
<dbReference type="PRINTS" id="PR01270">
    <property type="entry name" value="HDASUPER"/>
</dbReference>
<evidence type="ECO:0000313" key="3">
    <source>
        <dbReference type="EMBL" id="PRP73163.1"/>
    </source>
</evidence>
<accession>A0A2P6MN86</accession>
<dbReference type="InterPro" id="IPR000286">
    <property type="entry name" value="HDACs"/>
</dbReference>
<evidence type="ECO:0000256" key="1">
    <source>
        <dbReference type="SAM" id="MobiDB-lite"/>
    </source>
</evidence>
<protein>
    <submittedName>
        <fullName evidence="3">Histone deacetylase 15-like</fullName>
    </submittedName>
</protein>
<feature type="region of interest" description="Disordered" evidence="1">
    <location>
        <begin position="1"/>
        <end position="60"/>
    </location>
</feature>
<dbReference type="CDD" id="cd09992">
    <property type="entry name" value="HDAC_classII"/>
    <property type="match status" value="1"/>
</dbReference>
<dbReference type="GO" id="GO:0004407">
    <property type="term" value="F:histone deacetylase activity"/>
    <property type="evidence" value="ECO:0007669"/>
    <property type="project" value="TreeGrafter"/>
</dbReference>
<gene>
    <name evidence="3" type="ORF">PROFUN_03477</name>
</gene>
<feature type="compositionally biased region" description="Low complexity" evidence="1">
    <location>
        <begin position="43"/>
        <end position="58"/>
    </location>
</feature>
<dbReference type="GO" id="GO:0040029">
    <property type="term" value="P:epigenetic regulation of gene expression"/>
    <property type="evidence" value="ECO:0007669"/>
    <property type="project" value="TreeGrafter"/>
</dbReference>
<keyword evidence="4" id="KW-1185">Reference proteome</keyword>
<dbReference type="OrthoDB" id="424012at2759"/>
<dbReference type="PANTHER" id="PTHR10625">
    <property type="entry name" value="HISTONE DEACETYLASE HDAC1-RELATED"/>
    <property type="match status" value="1"/>
</dbReference>
<dbReference type="PANTHER" id="PTHR10625:SF25">
    <property type="entry name" value="HISTONE DEACETYLASE 18-RELATED"/>
    <property type="match status" value="1"/>
</dbReference>
<dbReference type="GO" id="GO:0005737">
    <property type="term" value="C:cytoplasm"/>
    <property type="evidence" value="ECO:0007669"/>
    <property type="project" value="TreeGrafter"/>
</dbReference>
<dbReference type="STRING" id="1890364.A0A2P6MN86"/>
<sequence length="456" mass="49937">MGSGGLRGQKKKSDTKEDVQSPAPAAPSSKPTSEPVVLTAVGASDASSNETSTTASSSKTGIVFDERMKLHFAAKKHPERPERLDAIIDLLRAEGILDKCILCKSRSVTDNELCLAHSNKHMETVSESVQKSIDREADVYFTNDTYCNKDSATVARMSAGCLIELTERVVRGELSNGFAIIRPPGHHAEREKVMGFCLYNNVAIASLVATEKLAVHRVLVVDWDVHHGNGTQQILDAMNNVLYFSVHRHEDKKFYPGTGSIDEVGSAKGFSVNVPWAEKGYGDAEYLWAFHKVLLPIAREFDPDLVIISAGFDCAAGDPVGGMNVSVECFGKLTQLVRDTQREKKVVMALEGGYNTEVISKATLTCVKTLLGEEWKNDDCPLEDEVAPSARQTVKDVIWTQSQYWKNLKQQLVTDLRLQLELSHGSCVLLSNKGNMRSGQDQFPGLENSFACPSSG</sequence>
<dbReference type="InterPro" id="IPR023696">
    <property type="entry name" value="Ureohydrolase_dom_sf"/>
</dbReference>
<dbReference type="GO" id="GO:0000118">
    <property type="term" value="C:histone deacetylase complex"/>
    <property type="evidence" value="ECO:0007669"/>
    <property type="project" value="TreeGrafter"/>
</dbReference>
<dbReference type="InParanoid" id="A0A2P6MN86"/>
<name>A0A2P6MN86_9EUKA</name>
<evidence type="ECO:0000313" key="4">
    <source>
        <dbReference type="Proteomes" id="UP000241769"/>
    </source>
</evidence>
<dbReference type="EMBL" id="MDYQ01000661">
    <property type="protein sequence ID" value="PRP73163.1"/>
    <property type="molecule type" value="Genomic_DNA"/>
</dbReference>
<dbReference type="Pfam" id="PF00850">
    <property type="entry name" value="Hist_deacetyl"/>
    <property type="match status" value="1"/>
</dbReference>
<dbReference type="Gene3D" id="3.40.800.20">
    <property type="entry name" value="Histone deacetylase domain"/>
    <property type="match status" value="1"/>
</dbReference>
<comment type="caution">
    <text evidence="3">The sequence shown here is derived from an EMBL/GenBank/DDBJ whole genome shotgun (WGS) entry which is preliminary data.</text>
</comment>
<dbReference type="Proteomes" id="UP000241769">
    <property type="component" value="Unassembled WGS sequence"/>
</dbReference>
<organism evidence="3 4">
    <name type="scientific">Planoprotostelium fungivorum</name>
    <dbReference type="NCBI Taxonomy" id="1890364"/>
    <lineage>
        <taxon>Eukaryota</taxon>
        <taxon>Amoebozoa</taxon>
        <taxon>Evosea</taxon>
        <taxon>Variosea</taxon>
        <taxon>Cavosteliida</taxon>
        <taxon>Cavosteliaceae</taxon>
        <taxon>Planoprotostelium</taxon>
    </lineage>
</organism>
<feature type="domain" description="Histone deacetylase" evidence="2">
    <location>
        <begin position="77"/>
        <end position="369"/>
    </location>
</feature>
<dbReference type="InterPro" id="IPR037138">
    <property type="entry name" value="His_deacetylse_dom_sf"/>
</dbReference>
<dbReference type="InterPro" id="IPR023801">
    <property type="entry name" value="His_deacetylse_dom"/>
</dbReference>
<evidence type="ECO:0000259" key="2">
    <source>
        <dbReference type="Pfam" id="PF00850"/>
    </source>
</evidence>
<dbReference type="AlphaFoldDB" id="A0A2P6MN86"/>
<proteinExistence type="predicted"/>